<dbReference type="SUPFAM" id="SSF51735">
    <property type="entry name" value="NAD(P)-binding Rossmann-fold domains"/>
    <property type="match status" value="1"/>
</dbReference>
<comment type="caution">
    <text evidence="4">The sequence shown here is derived from an EMBL/GenBank/DDBJ whole genome shotgun (WGS) entry which is preliminary data.</text>
</comment>
<keyword evidence="5" id="KW-1185">Reference proteome</keyword>
<evidence type="ECO:0000259" key="2">
    <source>
        <dbReference type="Pfam" id="PF01370"/>
    </source>
</evidence>
<dbReference type="InterPro" id="IPR036291">
    <property type="entry name" value="NAD(P)-bd_dom_sf"/>
</dbReference>
<name>A0A2M9CJI3_9MICO</name>
<dbReference type="InterPro" id="IPR001509">
    <property type="entry name" value="Epimerase_deHydtase"/>
</dbReference>
<evidence type="ECO:0000313" key="5">
    <source>
        <dbReference type="Proteomes" id="UP000228758"/>
    </source>
</evidence>
<reference evidence="4 5" key="1">
    <citation type="submission" date="2017-11" db="EMBL/GenBank/DDBJ databases">
        <title>Genomic Encyclopedia of Archaeal and Bacterial Type Strains, Phase II (KMG-II): From Individual Species to Whole Genera.</title>
        <authorList>
            <person name="Goeker M."/>
        </authorList>
    </citation>
    <scope>NUCLEOTIDE SEQUENCE [LARGE SCALE GENOMIC DNA]</scope>
    <source>
        <strain evidence="4 5">DSM 27393</strain>
    </source>
</reference>
<dbReference type="OrthoDB" id="9801773at2"/>
<protein>
    <recommendedName>
        <fullName evidence="6">DUF1731 domain-containing protein</fullName>
    </recommendedName>
</protein>
<dbReference type="AlphaFoldDB" id="A0A2M9CJI3"/>
<dbReference type="PANTHER" id="PTHR11092">
    <property type="entry name" value="SUGAR NUCLEOTIDE EPIMERASE RELATED"/>
    <property type="match status" value="1"/>
</dbReference>
<dbReference type="EMBL" id="PGFF01000001">
    <property type="protein sequence ID" value="PJJ72008.1"/>
    <property type="molecule type" value="Genomic_DNA"/>
</dbReference>
<dbReference type="RefSeq" id="WP_100364252.1">
    <property type="nucleotide sequence ID" value="NZ_PGFF01000001.1"/>
</dbReference>
<evidence type="ECO:0000256" key="1">
    <source>
        <dbReference type="ARBA" id="ARBA00009353"/>
    </source>
</evidence>
<dbReference type="Proteomes" id="UP000228758">
    <property type="component" value="Unassembled WGS sequence"/>
</dbReference>
<sequence length="307" mass="33413">MTSETENPAAGDRIVVAGASGFVGRYLVQHLRAEGAAITTIGRRDADVRWGDADRIRAAVDGADLLINLAGRSVNARYNERTKADIFSSRLLTTAELGRAVEQSDAPPPVWMNASTATIYRHADDRPMTESGGQIGEGFSVNVATAWEREFFAHERPETRQVALRMAIVLGDGSALAPLAGLTRVGFGGPQIGGRTRGGRQMFSWVHLADVLGAVRFLRTHELEGPVNIAAPNPVTNRELMATLRRVLGVPVGIPLLRWMLEVGAVALRTETELLLKSRWVLPERLQAAGYEFEYPALEAALRSILR</sequence>
<evidence type="ECO:0000313" key="4">
    <source>
        <dbReference type="EMBL" id="PJJ72008.1"/>
    </source>
</evidence>
<organism evidence="4 5">
    <name type="scientific">Diaminobutyricimonas aerilata</name>
    <dbReference type="NCBI Taxonomy" id="1162967"/>
    <lineage>
        <taxon>Bacteria</taxon>
        <taxon>Bacillati</taxon>
        <taxon>Actinomycetota</taxon>
        <taxon>Actinomycetes</taxon>
        <taxon>Micrococcales</taxon>
        <taxon>Microbacteriaceae</taxon>
        <taxon>Diaminobutyricimonas</taxon>
    </lineage>
</organism>
<evidence type="ECO:0000259" key="3">
    <source>
        <dbReference type="Pfam" id="PF08338"/>
    </source>
</evidence>
<dbReference type="Pfam" id="PF08338">
    <property type="entry name" value="DUF1731"/>
    <property type="match status" value="1"/>
</dbReference>
<evidence type="ECO:0008006" key="6">
    <source>
        <dbReference type="Google" id="ProtNLM"/>
    </source>
</evidence>
<dbReference type="Gene3D" id="3.40.50.720">
    <property type="entry name" value="NAD(P)-binding Rossmann-like Domain"/>
    <property type="match status" value="1"/>
</dbReference>
<dbReference type="InterPro" id="IPR010099">
    <property type="entry name" value="SDR39U1"/>
</dbReference>
<dbReference type="PANTHER" id="PTHR11092:SF0">
    <property type="entry name" value="EPIMERASE FAMILY PROTEIN SDR39U1"/>
    <property type="match status" value="1"/>
</dbReference>
<gene>
    <name evidence="4" type="ORF">CLV46_1568</name>
</gene>
<accession>A0A2M9CJI3</accession>
<feature type="domain" description="NAD-dependent epimerase/dehydratase" evidence="2">
    <location>
        <begin position="14"/>
        <end position="130"/>
    </location>
</feature>
<comment type="similarity">
    <text evidence="1">Belongs to the NAD(P)-dependent epimerase/dehydratase family. SDR39U1 subfamily.</text>
</comment>
<proteinExistence type="inferred from homology"/>
<feature type="domain" description="DUF1731" evidence="3">
    <location>
        <begin position="259"/>
        <end position="305"/>
    </location>
</feature>
<dbReference type="InterPro" id="IPR013549">
    <property type="entry name" value="DUF1731"/>
</dbReference>
<dbReference type="NCBIfam" id="TIGR01777">
    <property type="entry name" value="yfcH"/>
    <property type="match status" value="1"/>
</dbReference>
<dbReference type="Pfam" id="PF01370">
    <property type="entry name" value="Epimerase"/>
    <property type="match status" value="1"/>
</dbReference>